<comment type="caution">
    <text evidence="3">The sequence shown here is derived from an EMBL/GenBank/DDBJ whole genome shotgun (WGS) entry which is preliminary data.</text>
</comment>
<dbReference type="PANTHER" id="PTHR11496:SF97">
    <property type="entry name" value="ALCOHOL DEHYDROGENASE IRON-TYPE_GLYCEROL DEHYDROGENASE GLDA DOMAIN-CONTAINING PROTEIN"/>
    <property type="match status" value="1"/>
</dbReference>
<feature type="domain" description="Alcohol dehydrogenase iron-type/glycerol dehydrogenase GldA" evidence="2">
    <location>
        <begin position="29"/>
        <end position="126"/>
    </location>
</feature>
<dbReference type="InterPro" id="IPR039697">
    <property type="entry name" value="Alcohol_dehydrogenase_Fe"/>
</dbReference>
<keyword evidence="4" id="KW-1185">Reference proteome</keyword>
<sequence>MSMTGVQGAVIDCTNSSPLSGLWSPQSHPKHLFYGPGCVQRHLLNVLPSPKSRVFIMAGQTLATQTPLIRQLEALLGSDLHAGTFAGIKQHGQTAGVDDALVQVSADPSIDTILSVGGGSPIDSAKRRLFDALFTRCTPRTLLLASGVRAIDHAVETVYHPQASLMPWKLTACWALGVLFKFLPLVAAKLDNGMAQPSSEAATHADSSSSSSSSLDDMLTVLMLAAYASSGLRGANLWRPYGISHGEMSCLTLAAVIRLKAKHSAEAASQISCFLLPAIRQTPTGDAVRDALGFARLLDQLVEQLGLKQRPLSERGIGMDQVPIIARRAVKGPEEKELRHAMTELVEALF</sequence>
<dbReference type="Proteomes" id="UP001287356">
    <property type="component" value="Unassembled WGS sequence"/>
</dbReference>
<evidence type="ECO:0000259" key="2">
    <source>
        <dbReference type="Pfam" id="PF00465"/>
    </source>
</evidence>
<reference evidence="3" key="2">
    <citation type="submission" date="2023-06" db="EMBL/GenBank/DDBJ databases">
        <authorList>
            <consortium name="Lawrence Berkeley National Laboratory"/>
            <person name="Haridas S."/>
            <person name="Hensen N."/>
            <person name="Bonometti L."/>
            <person name="Westerberg I."/>
            <person name="Brannstrom I.O."/>
            <person name="Guillou S."/>
            <person name="Cros-Aarteil S."/>
            <person name="Calhoun S."/>
            <person name="Kuo A."/>
            <person name="Mondo S."/>
            <person name="Pangilinan J."/>
            <person name="Riley R."/>
            <person name="Labutti K."/>
            <person name="Andreopoulos B."/>
            <person name="Lipzen A."/>
            <person name="Chen C."/>
            <person name="Yanf M."/>
            <person name="Daum C."/>
            <person name="Ng V."/>
            <person name="Clum A."/>
            <person name="Steindorff A."/>
            <person name="Ohm R."/>
            <person name="Martin F."/>
            <person name="Silar P."/>
            <person name="Natvig D."/>
            <person name="Lalanne C."/>
            <person name="Gautier V."/>
            <person name="Ament-Velasquez S.L."/>
            <person name="Kruys A."/>
            <person name="Hutchinson M.I."/>
            <person name="Powell A.J."/>
            <person name="Barry K."/>
            <person name="Miller A.N."/>
            <person name="Grigoriev I.V."/>
            <person name="Debuchy R."/>
            <person name="Gladieux P."/>
            <person name="Thoren M.H."/>
            <person name="Johannesson H."/>
        </authorList>
    </citation>
    <scope>NUCLEOTIDE SEQUENCE</scope>
    <source>
        <strain evidence="3">CBS 958.72</strain>
    </source>
</reference>
<name>A0AAE0K4L2_9PEZI</name>
<keyword evidence="1" id="KW-0560">Oxidoreductase</keyword>
<organism evidence="3 4">
    <name type="scientific">Lasiosphaeria ovina</name>
    <dbReference type="NCBI Taxonomy" id="92902"/>
    <lineage>
        <taxon>Eukaryota</taxon>
        <taxon>Fungi</taxon>
        <taxon>Dikarya</taxon>
        <taxon>Ascomycota</taxon>
        <taxon>Pezizomycotina</taxon>
        <taxon>Sordariomycetes</taxon>
        <taxon>Sordariomycetidae</taxon>
        <taxon>Sordariales</taxon>
        <taxon>Lasiosphaeriaceae</taxon>
        <taxon>Lasiosphaeria</taxon>
    </lineage>
</organism>
<dbReference type="PANTHER" id="PTHR11496">
    <property type="entry name" value="ALCOHOL DEHYDROGENASE"/>
    <property type="match status" value="1"/>
</dbReference>
<dbReference type="GO" id="GO:0004022">
    <property type="term" value="F:alcohol dehydrogenase (NAD+) activity"/>
    <property type="evidence" value="ECO:0007669"/>
    <property type="project" value="TreeGrafter"/>
</dbReference>
<reference evidence="3" key="1">
    <citation type="journal article" date="2023" name="Mol. Phylogenet. Evol.">
        <title>Genome-scale phylogeny and comparative genomics of the fungal order Sordariales.</title>
        <authorList>
            <person name="Hensen N."/>
            <person name="Bonometti L."/>
            <person name="Westerberg I."/>
            <person name="Brannstrom I.O."/>
            <person name="Guillou S."/>
            <person name="Cros-Aarteil S."/>
            <person name="Calhoun S."/>
            <person name="Haridas S."/>
            <person name="Kuo A."/>
            <person name="Mondo S."/>
            <person name="Pangilinan J."/>
            <person name="Riley R."/>
            <person name="LaButti K."/>
            <person name="Andreopoulos B."/>
            <person name="Lipzen A."/>
            <person name="Chen C."/>
            <person name="Yan M."/>
            <person name="Daum C."/>
            <person name="Ng V."/>
            <person name="Clum A."/>
            <person name="Steindorff A."/>
            <person name="Ohm R.A."/>
            <person name="Martin F."/>
            <person name="Silar P."/>
            <person name="Natvig D.O."/>
            <person name="Lalanne C."/>
            <person name="Gautier V."/>
            <person name="Ament-Velasquez S.L."/>
            <person name="Kruys A."/>
            <person name="Hutchinson M.I."/>
            <person name="Powell A.J."/>
            <person name="Barry K."/>
            <person name="Miller A.N."/>
            <person name="Grigoriev I.V."/>
            <person name="Debuchy R."/>
            <person name="Gladieux P."/>
            <person name="Hiltunen Thoren M."/>
            <person name="Johannesson H."/>
        </authorList>
    </citation>
    <scope>NUCLEOTIDE SEQUENCE</scope>
    <source>
        <strain evidence="3">CBS 958.72</strain>
    </source>
</reference>
<dbReference type="GO" id="GO:0046872">
    <property type="term" value="F:metal ion binding"/>
    <property type="evidence" value="ECO:0007669"/>
    <property type="project" value="InterPro"/>
</dbReference>
<dbReference type="Pfam" id="PF00465">
    <property type="entry name" value="Fe-ADH"/>
    <property type="match status" value="1"/>
</dbReference>
<gene>
    <name evidence="3" type="ORF">B0T24DRAFT_650958</name>
</gene>
<proteinExistence type="predicted"/>
<protein>
    <submittedName>
        <fullName evidence="3">Maleylacetate reductase</fullName>
    </submittedName>
</protein>
<evidence type="ECO:0000313" key="3">
    <source>
        <dbReference type="EMBL" id="KAK3369275.1"/>
    </source>
</evidence>
<accession>A0AAE0K4L2</accession>
<dbReference type="InterPro" id="IPR001670">
    <property type="entry name" value="ADH_Fe/GldA"/>
</dbReference>
<evidence type="ECO:0000256" key="1">
    <source>
        <dbReference type="ARBA" id="ARBA00023002"/>
    </source>
</evidence>
<evidence type="ECO:0000313" key="4">
    <source>
        <dbReference type="Proteomes" id="UP001287356"/>
    </source>
</evidence>
<dbReference type="EMBL" id="JAULSN010000006">
    <property type="protein sequence ID" value="KAK3369275.1"/>
    <property type="molecule type" value="Genomic_DNA"/>
</dbReference>
<dbReference type="SUPFAM" id="SSF56796">
    <property type="entry name" value="Dehydroquinate synthase-like"/>
    <property type="match status" value="1"/>
</dbReference>
<dbReference type="GO" id="GO:0005739">
    <property type="term" value="C:mitochondrion"/>
    <property type="evidence" value="ECO:0007669"/>
    <property type="project" value="TreeGrafter"/>
</dbReference>
<dbReference type="AlphaFoldDB" id="A0AAE0K4L2"/>
<dbReference type="Gene3D" id="3.40.50.1970">
    <property type="match status" value="1"/>
</dbReference>
<dbReference type="Gene3D" id="1.20.1090.10">
    <property type="entry name" value="Dehydroquinate synthase-like - alpha domain"/>
    <property type="match status" value="1"/>
</dbReference>